<proteinExistence type="predicted"/>
<keyword evidence="1" id="KW-0012">Acyltransferase</keyword>
<dbReference type="AlphaFoldDB" id="A0A090WNA9"/>
<evidence type="ECO:0000313" key="2">
    <source>
        <dbReference type="Proteomes" id="UP000029643"/>
    </source>
</evidence>
<dbReference type="Gene3D" id="3.90.1150.10">
    <property type="entry name" value="Aspartate Aminotransferase, domain 1"/>
    <property type="match status" value="1"/>
</dbReference>
<name>A0A090WNA9_9FLAO</name>
<protein>
    <submittedName>
        <fullName evidence="1">8-amino-7-oxononanoate synthase</fullName>
        <ecNumber evidence="1">2.3.1.47</ecNumber>
    </submittedName>
</protein>
<keyword evidence="1" id="KW-0808">Transferase</keyword>
<evidence type="ECO:0000313" key="1">
    <source>
        <dbReference type="EMBL" id="GAL78575.1"/>
    </source>
</evidence>
<reference evidence="1" key="1">
    <citation type="journal article" date="2014" name="Genome Announc.">
        <title>Draft Genome Sequences of Marine Flavobacterium Algibacter lectus Strains SS8 and NR4.</title>
        <authorList>
            <person name="Takatani N."/>
            <person name="Nakanishi M."/>
            <person name="Meirelles P."/>
            <person name="Mino S."/>
            <person name="Suda W."/>
            <person name="Oshima K."/>
            <person name="Hattori M."/>
            <person name="Ohkuma M."/>
            <person name="Hosokawa M."/>
            <person name="Miyashita K."/>
            <person name="Thompson F.L."/>
            <person name="Niwa A."/>
            <person name="Sawabe T."/>
            <person name="Sawabe T."/>
        </authorList>
    </citation>
    <scope>NUCLEOTIDE SEQUENCE [LARGE SCALE GENOMIC DNA]</scope>
    <source>
        <strain evidence="1">JCM 19274</strain>
    </source>
</reference>
<organism evidence="1 2">
    <name type="scientific">Algibacter lectus</name>
    <dbReference type="NCBI Taxonomy" id="221126"/>
    <lineage>
        <taxon>Bacteria</taxon>
        <taxon>Pseudomonadati</taxon>
        <taxon>Bacteroidota</taxon>
        <taxon>Flavobacteriia</taxon>
        <taxon>Flavobacteriales</taxon>
        <taxon>Flavobacteriaceae</taxon>
        <taxon>Algibacter</taxon>
    </lineage>
</organism>
<accession>A0A090WNA9</accession>
<dbReference type="SUPFAM" id="SSF53383">
    <property type="entry name" value="PLP-dependent transferases"/>
    <property type="match status" value="1"/>
</dbReference>
<dbReference type="EMBL" id="BBNU01000003">
    <property type="protein sequence ID" value="GAL78575.1"/>
    <property type="molecule type" value="Genomic_DNA"/>
</dbReference>
<dbReference type="InterPro" id="IPR015422">
    <property type="entry name" value="PyrdxlP-dep_Trfase_small"/>
</dbReference>
<dbReference type="RefSeq" id="WP_227805549.1">
    <property type="nucleotide sequence ID" value="NZ_BBNU01000003.1"/>
</dbReference>
<dbReference type="InterPro" id="IPR015421">
    <property type="entry name" value="PyrdxlP-dep_Trfase_major"/>
</dbReference>
<dbReference type="Gene3D" id="3.40.640.10">
    <property type="entry name" value="Type I PLP-dependent aspartate aminotransferase-like (Major domain)"/>
    <property type="match status" value="1"/>
</dbReference>
<dbReference type="Proteomes" id="UP000029643">
    <property type="component" value="Unassembled WGS sequence"/>
</dbReference>
<dbReference type="EC" id="2.3.1.47" evidence="1"/>
<gene>
    <name evidence="1" type="ORF">JCM19274_1039</name>
</gene>
<dbReference type="GO" id="GO:0008710">
    <property type="term" value="F:8-amino-7-oxononanoate synthase activity"/>
    <property type="evidence" value="ECO:0007669"/>
    <property type="project" value="UniProtKB-EC"/>
</dbReference>
<comment type="caution">
    <text evidence="1">The sequence shown here is derived from an EMBL/GenBank/DDBJ whole genome shotgun (WGS) entry which is preliminary data.</text>
</comment>
<sequence>MVYNLDSFPSNHILIEGENYLYFGGTSYLGGLQTDVDFQNIFIKNIRKHGTNYGASRKSNVRLNIYDETEAYLSKLIGSETCVSLSSGYLAGQLIAQSLNTKKHSFFYAPNTHAALNLSITKNKSTQSYRELKAILSLHLANQTEQTPLLFF</sequence>
<dbReference type="InterPro" id="IPR015424">
    <property type="entry name" value="PyrdxlP-dep_Trfase"/>
</dbReference>